<feature type="domain" description="Carbohydrate kinase PfkB" evidence="6">
    <location>
        <begin position="31"/>
        <end position="86"/>
    </location>
</feature>
<evidence type="ECO:0000256" key="1">
    <source>
        <dbReference type="ARBA" id="ARBA00010688"/>
    </source>
</evidence>
<evidence type="ECO:0000313" key="7">
    <source>
        <dbReference type="EMBL" id="GED27692.1"/>
    </source>
</evidence>
<evidence type="ECO:0000256" key="2">
    <source>
        <dbReference type="ARBA" id="ARBA00022679"/>
    </source>
</evidence>
<proteinExistence type="inferred from homology"/>
<dbReference type="PANTHER" id="PTHR43085">
    <property type="entry name" value="HEXOKINASE FAMILY MEMBER"/>
    <property type="match status" value="1"/>
</dbReference>
<dbReference type="SUPFAM" id="SSF53613">
    <property type="entry name" value="Ribokinase-like"/>
    <property type="match status" value="1"/>
</dbReference>
<protein>
    <recommendedName>
        <fullName evidence="6">Carbohydrate kinase PfkB domain-containing protein</fullName>
    </recommendedName>
</protein>
<sequence>MPDVVACGELLIDFTPMPHPEPGKAAYEQNPGGAGDAFWGGLLSQLLDAAEPLAAMTDARLRDMVRFANAAGALTTTRTGAIPALPVLAEVERFLQQAK</sequence>
<dbReference type="PANTHER" id="PTHR43085:SF1">
    <property type="entry name" value="PSEUDOURIDINE KINASE-RELATED"/>
    <property type="match status" value="1"/>
</dbReference>
<name>A0ABQ0SUX5_9BACL</name>
<dbReference type="GeneID" id="82810222"/>
<dbReference type="Pfam" id="PF00294">
    <property type="entry name" value="PfkB"/>
    <property type="match status" value="1"/>
</dbReference>
<dbReference type="PROSITE" id="PS00584">
    <property type="entry name" value="PFKB_KINASES_2"/>
    <property type="match status" value="1"/>
</dbReference>
<dbReference type="InterPro" id="IPR011611">
    <property type="entry name" value="PfkB_dom"/>
</dbReference>
<evidence type="ECO:0000256" key="4">
    <source>
        <dbReference type="ARBA" id="ARBA00022777"/>
    </source>
</evidence>
<dbReference type="Gene3D" id="3.40.1190.20">
    <property type="match status" value="1"/>
</dbReference>
<dbReference type="InterPro" id="IPR050306">
    <property type="entry name" value="PfkB_Carbo_kinase"/>
</dbReference>
<comment type="caution">
    <text evidence="7">The sequence shown here is derived from an EMBL/GenBank/DDBJ whole genome shotgun (WGS) entry which is preliminary data.</text>
</comment>
<dbReference type="Proteomes" id="UP000317180">
    <property type="component" value="Unassembled WGS sequence"/>
</dbReference>
<evidence type="ECO:0000256" key="3">
    <source>
        <dbReference type="ARBA" id="ARBA00022741"/>
    </source>
</evidence>
<evidence type="ECO:0000259" key="6">
    <source>
        <dbReference type="Pfam" id="PF00294"/>
    </source>
</evidence>
<dbReference type="RefSeq" id="WP_007784498.1">
    <property type="nucleotide sequence ID" value="NZ_BJOD01000047.1"/>
</dbReference>
<keyword evidence="2" id="KW-0808">Transferase</keyword>
<evidence type="ECO:0000313" key="8">
    <source>
        <dbReference type="Proteomes" id="UP000317180"/>
    </source>
</evidence>
<evidence type="ECO:0000256" key="5">
    <source>
        <dbReference type="ARBA" id="ARBA00022840"/>
    </source>
</evidence>
<comment type="similarity">
    <text evidence="1">Belongs to the carbohydrate kinase PfkB family.</text>
</comment>
<reference evidence="7 8" key="1">
    <citation type="submission" date="2019-06" db="EMBL/GenBank/DDBJ databases">
        <title>Whole genome shotgun sequence of Brevibacillus agri NBRC 15538.</title>
        <authorList>
            <person name="Hosoyama A."/>
            <person name="Uohara A."/>
            <person name="Ohji S."/>
            <person name="Ichikawa N."/>
        </authorList>
    </citation>
    <scope>NUCLEOTIDE SEQUENCE [LARGE SCALE GENOMIC DNA]</scope>
    <source>
        <strain evidence="7 8">NBRC 15538</strain>
    </source>
</reference>
<keyword evidence="5" id="KW-0067">ATP-binding</keyword>
<keyword evidence="3" id="KW-0547">Nucleotide-binding</keyword>
<dbReference type="InterPro" id="IPR029056">
    <property type="entry name" value="Ribokinase-like"/>
</dbReference>
<organism evidence="7 8">
    <name type="scientific">Brevibacillus agri</name>
    <dbReference type="NCBI Taxonomy" id="51101"/>
    <lineage>
        <taxon>Bacteria</taxon>
        <taxon>Bacillati</taxon>
        <taxon>Bacillota</taxon>
        <taxon>Bacilli</taxon>
        <taxon>Bacillales</taxon>
        <taxon>Paenibacillaceae</taxon>
        <taxon>Brevibacillus</taxon>
    </lineage>
</organism>
<keyword evidence="8" id="KW-1185">Reference proteome</keyword>
<gene>
    <name evidence="7" type="ORF">BAG01nite_37940</name>
</gene>
<keyword evidence="4" id="KW-0418">Kinase</keyword>
<dbReference type="InterPro" id="IPR002173">
    <property type="entry name" value="Carboh/pur_kinase_PfkB_CS"/>
</dbReference>
<dbReference type="EMBL" id="BJOD01000047">
    <property type="protein sequence ID" value="GED27692.1"/>
    <property type="molecule type" value="Genomic_DNA"/>
</dbReference>
<accession>A0ABQ0SUX5</accession>